<sequence length="33" mass="3741">MGPQPRLRGAQPLPARLVFSLNHPPAHRRRRAS</sequence>
<organism evidence="2">
    <name type="scientific">Oryza glumipatula</name>
    <dbReference type="NCBI Taxonomy" id="40148"/>
    <lineage>
        <taxon>Eukaryota</taxon>
        <taxon>Viridiplantae</taxon>
        <taxon>Streptophyta</taxon>
        <taxon>Embryophyta</taxon>
        <taxon>Tracheophyta</taxon>
        <taxon>Spermatophyta</taxon>
        <taxon>Magnoliopsida</taxon>
        <taxon>Liliopsida</taxon>
        <taxon>Poales</taxon>
        <taxon>Poaceae</taxon>
        <taxon>BOP clade</taxon>
        <taxon>Oryzoideae</taxon>
        <taxon>Oryzeae</taxon>
        <taxon>Oryzinae</taxon>
        <taxon>Oryza</taxon>
    </lineage>
</organism>
<evidence type="ECO:0000313" key="2">
    <source>
        <dbReference type="EnsemblPlants" id="OGLUM07G18730.1"/>
    </source>
</evidence>
<protein>
    <submittedName>
        <fullName evidence="2">Uncharacterized protein</fullName>
    </submittedName>
</protein>
<accession>A0A0E0ALI4</accession>
<dbReference type="AlphaFoldDB" id="A0A0E0ALI4"/>
<reference evidence="2" key="2">
    <citation type="submission" date="2018-05" db="EMBL/GenBank/DDBJ databases">
        <title>OgluRS3 (Oryza glumaepatula Reference Sequence Version 3).</title>
        <authorList>
            <person name="Zhang J."/>
            <person name="Kudrna D."/>
            <person name="Lee S."/>
            <person name="Talag J."/>
            <person name="Welchert J."/>
            <person name="Wing R.A."/>
        </authorList>
    </citation>
    <scope>NUCLEOTIDE SEQUENCE [LARGE SCALE GENOMIC DNA]</scope>
</reference>
<evidence type="ECO:0000313" key="3">
    <source>
        <dbReference type="Proteomes" id="UP000026961"/>
    </source>
</evidence>
<dbReference type="EnsemblPlants" id="OGLUM07G18730.1">
    <property type="protein sequence ID" value="OGLUM07G18730.1"/>
    <property type="gene ID" value="OGLUM07G18730"/>
</dbReference>
<dbReference type="Gramene" id="OGLUM07G18730.1">
    <property type="protein sequence ID" value="OGLUM07G18730.1"/>
    <property type="gene ID" value="OGLUM07G18730"/>
</dbReference>
<evidence type="ECO:0000256" key="1">
    <source>
        <dbReference type="SAM" id="MobiDB-lite"/>
    </source>
</evidence>
<proteinExistence type="predicted"/>
<name>A0A0E0ALI4_9ORYZ</name>
<keyword evidence="3" id="KW-1185">Reference proteome</keyword>
<reference evidence="2" key="1">
    <citation type="submission" date="2015-04" db="UniProtKB">
        <authorList>
            <consortium name="EnsemblPlants"/>
        </authorList>
    </citation>
    <scope>IDENTIFICATION</scope>
</reference>
<dbReference type="Proteomes" id="UP000026961">
    <property type="component" value="Chromosome 7"/>
</dbReference>
<dbReference type="HOGENOM" id="CLU_3385544_0_0_1"/>
<feature type="region of interest" description="Disordered" evidence="1">
    <location>
        <begin position="1"/>
        <end position="33"/>
    </location>
</feature>